<dbReference type="InterPro" id="IPR015943">
    <property type="entry name" value="WD40/YVTN_repeat-like_dom_sf"/>
</dbReference>
<keyword evidence="2" id="KW-0813">Transport</keyword>
<dbReference type="GO" id="GO:0005774">
    <property type="term" value="C:vacuolar membrane"/>
    <property type="evidence" value="ECO:0007669"/>
    <property type="project" value="UniProtKB-SubCell"/>
</dbReference>
<evidence type="ECO:0000256" key="8">
    <source>
        <dbReference type="ARBA" id="ARBA00037813"/>
    </source>
</evidence>
<accession>A0AAV5R766</accession>
<dbReference type="GO" id="GO:0015031">
    <property type="term" value="P:protein transport"/>
    <property type="evidence" value="ECO:0007669"/>
    <property type="project" value="UniProtKB-KW"/>
</dbReference>
<dbReference type="Gene3D" id="2.130.10.10">
    <property type="entry name" value="YVTN repeat-like/Quinoprotein amine dehydrogenase"/>
    <property type="match status" value="1"/>
</dbReference>
<evidence type="ECO:0000256" key="1">
    <source>
        <dbReference type="ARBA" id="ARBA00004184"/>
    </source>
</evidence>
<dbReference type="PANTHER" id="PTHR11227">
    <property type="entry name" value="WD-REPEAT PROTEIN INTERACTING WITH PHOSPHOINOSIDES WIPI -RELATED"/>
    <property type="match status" value="1"/>
</dbReference>
<comment type="similarity">
    <text evidence="7">Belongs to the WD repeat PROPPIN family.</text>
</comment>
<evidence type="ECO:0000256" key="7">
    <source>
        <dbReference type="ARBA" id="ARBA00025740"/>
    </source>
</evidence>
<dbReference type="AlphaFoldDB" id="A0AAV5R766"/>
<dbReference type="InterPro" id="IPR036322">
    <property type="entry name" value="WD40_repeat_dom_sf"/>
</dbReference>
<protein>
    <submittedName>
        <fullName evidence="9">Hsv2 protein</fullName>
    </submittedName>
</protein>
<keyword evidence="6" id="KW-0653">Protein transport</keyword>
<name>A0AAV5R766_PICKL</name>
<evidence type="ECO:0000313" key="10">
    <source>
        <dbReference type="Proteomes" id="UP001378960"/>
    </source>
</evidence>
<evidence type="ECO:0000256" key="5">
    <source>
        <dbReference type="ARBA" id="ARBA00022737"/>
    </source>
</evidence>
<evidence type="ECO:0000256" key="2">
    <source>
        <dbReference type="ARBA" id="ARBA00022448"/>
    </source>
</evidence>
<dbReference type="GO" id="GO:0012505">
    <property type="term" value="C:endomembrane system"/>
    <property type="evidence" value="ECO:0007669"/>
    <property type="project" value="UniProtKB-SubCell"/>
</dbReference>
<dbReference type="InterPro" id="IPR001680">
    <property type="entry name" value="WD40_rpt"/>
</dbReference>
<reference evidence="9 10" key="1">
    <citation type="journal article" date="2023" name="Elife">
        <title>Identification of key yeast species and microbe-microbe interactions impacting larval growth of Drosophila in the wild.</title>
        <authorList>
            <person name="Mure A."/>
            <person name="Sugiura Y."/>
            <person name="Maeda R."/>
            <person name="Honda K."/>
            <person name="Sakurai N."/>
            <person name="Takahashi Y."/>
            <person name="Watada M."/>
            <person name="Katoh T."/>
            <person name="Gotoh A."/>
            <person name="Gotoh Y."/>
            <person name="Taniguchi I."/>
            <person name="Nakamura K."/>
            <person name="Hayashi T."/>
            <person name="Katayama T."/>
            <person name="Uemura T."/>
            <person name="Hattori Y."/>
        </authorList>
    </citation>
    <scope>NUCLEOTIDE SEQUENCE [LARGE SCALE GENOMIC DNA]</scope>
    <source>
        <strain evidence="9 10">PK-24</strain>
    </source>
</reference>
<evidence type="ECO:0000256" key="4">
    <source>
        <dbReference type="ARBA" id="ARBA00022574"/>
    </source>
</evidence>
<evidence type="ECO:0000256" key="3">
    <source>
        <dbReference type="ARBA" id="ARBA00022554"/>
    </source>
</evidence>
<dbReference type="InterPro" id="IPR048720">
    <property type="entry name" value="PROPPIN"/>
</dbReference>
<organism evidence="9 10">
    <name type="scientific">Pichia kluyveri</name>
    <name type="common">Yeast</name>
    <dbReference type="NCBI Taxonomy" id="36015"/>
    <lineage>
        <taxon>Eukaryota</taxon>
        <taxon>Fungi</taxon>
        <taxon>Dikarya</taxon>
        <taxon>Ascomycota</taxon>
        <taxon>Saccharomycotina</taxon>
        <taxon>Pichiomycetes</taxon>
        <taxon>Pichiales</taxon>
        <taxon>Pichiaceae</taxon>
        <taxon>Pichia</taxon>
    </lineage>
</organism>
<proteinExistence type="inferred from homology"/>
<keyword evidence="10" id="KW-1185">Reference proteome</keyword>
<sequence length="390" mass="44564">MELKMERDFSITPERKNVIDNERSVETKFPVKSINGNEFTGIGIIKMLYKTNYIALVGGGKKPKFPINKVYIWDDFKQKESIVLEFNTPVLNVHLSRKHIFIILKNFSLVYSFKSKPELLYSFETINNDFGVSEIVVYENSSIFVFPGRVVGQLHVVDINNTNTVMANKNNIDNDDSDKSKNDFTIVTNERDKEKKSIGLIKAHKNPIQSVCLSSNGKMVASASNQGTIIRIHDTKTCSLLYEFRRGVDSAIVTSMKFSPNNEKLAVLSDKHTLHVYYIQPPDAENGGDGNYDDDNGNGNPNTKHILKNIPLFTKYFRSTWSYVSKDVGHKTDNFHDIGELGWSDDNSIIIIWKFKGIWEKYDIILNTLQLDNSKDSNKWKIVKEGWRSV</sequence>
<dbReference type="SUPFAM" id="SSF50978">
    <property type="entry name" value="WD40 repeat-like"/>
    <property type="match status" value="1"/>
</dbReference>
<gene>
    <name evidence="9" type="ORF">DAPK24_036810</name>
</gene>
<dbReference type="SMART" id="SM00320">
    <property type="entry name" value="WD40"/>
    <property type="match status" value="2"/>
</dbReference>
<keyword evidence="4" id="KW-0853">WD repeat</keyword>
<comment type="caution">
    <text evidence="9">The sequence shown here is derived from an EMBL/GenBank/DDBJ whole genome shotgun (WGS) entry which is preliminary data.</text>
</comment>
<dbReference type="Proteomes" id="UP001378960">
    <property type="component" value="Unassembled WGS sequence"/>
</dbReference>
<comment type="subcellular location">
    <subcellularLocation>
        <location evidence="1">Endomembrane system</location>
        <topology evidence="1">Peripheral membrane protein</topology>
    </subcellularLocation>
    <subcellularLocation>
        <location evidence="8">Vacuole membrane</location>
    </subcellularLocation>
</comment>
<evidence type="ECO:0000256" key="6">
    <source>
        <dbReference type="ARBA" id="ARBA00022927"/>
    </source>
</evidence>
<dbReference type="Pfam" id="PF21032">
    <property type="entry name" value="PROPPIN"/>
    <property type="match status" value="1"/>
</dbReference>
<keyword evidence="3" id="KW-0926">Vacuole</keyword>
<keyword evidence="5" id="KW-0677">Repeat</keyword>
<evidence type="ECO:0000313" key="9">
    <source>
        <dbReference type="EMBL" id="GMM47106.1"/>
    </source>
</evidence>
<dbReference type="EMBL" id="BTGB01000005">
    <property type="protein sequence ID" value="GMM47106.1"/>
    <property type="molecule type" value="Genomic_DNA"/>
</dbReference>